<organism evidence="1 2">
    <name type="scientific">Limosilactobacillus albertensis</name>
    <dbReference type="NCBI Taxonomy" id="2759752"/>
    <lineage>
        <taxon>Bacteria</taxon>
        <taxon>Bacillati</taxon>
        <taxon>Bacillota</taxon>
        <taxon>Bacilli</taxon>
        <taxon>Lactobacillales</taxon>
        <taxon>Lactobacillaceae</taxon>
        <taxon>Limosilactobacillus</taxon>
    </lineage>
</organism>
<dbReference type="RefSeq" id="WP_182598414.1">
    <property type="nucleotide sequence ID" value="NZ_JACIVC010000061.1"/>
</dbReference>
<accession>A0A7W3Y8W8</accession>
<evidence type="ECO:0000313" key="2">
    <source>
        <dbReference type="Proteomes" id="UP000518316"/>
    </source>
</evidence>
<comment type="caution">
    <text evidence="1">The sequence shown here is derived from an EMBL/GenBank/DDBJ whole genome shotgun (WGS) entry which is preliminary data.</text>
</comment>
<dbReference type="Proteomes" id="UP000518316">
    <property type="component" value="Unassembled WGS sequence"/>
</dbReference>
<protein>
    <submittedName>
        <fullName evidence="1">Uncharacterized protein</fullName>
    </submittedName>
</protein>
<dbReference type="AlphaFoldDB" id="A0A7W3Y8W8"/>
<name>A0A7W3Y8W8_9LACO</name>
<keyword evidence="2" id="KW-1185">Reference proteome</keyword>
<gene>
    <name evidence="1" type="ORF">H5S40_06930</name>
</gene>
<dbReference type="EMBL" id="JACIVC010000061">
    <property type="protein sequence ID" value="MBB1069883.1"/>
    <property type="molecule type" value="Genomic_DNA"/>
</dbReference>
<evidence type="ECO:0000313" key="1">
    <source>
        <dbReference type="EMBL" id="MBB1069883.1"/>
    </source>
</evidence>
<reference evidence="1 2" key="1">
    <citation type="submission" date="2020-07" db="EMBL/GenBank/DDBJ databases">
        <title>Description of Limosilactobacillus balticus sp. nov., Limosilactobacillus agrestis sp. nov., Limosilactobacillus albertensis sp. nov., Limosilactobacillus rudii sp. nov., Limosilactobacillus fastidiosus sp. nov., five novel Limosilactobacillus species isolated from the vertebrate gastrointestinal tract, and proposal of 6 subspecies of Limosilactobacillus reuteri adapted to the gastrointestinal tract of specific vertebrate hosts.</title>
        <authorList>
            <person name="Li F."/>
            <person name="Cheng C."/>
            <person name="Zheng J."/>
            <person name="Quevedo R.M."/>
            <person name="Li J."/>
            <person name="Roos S."/>
            <person name="Gaenzle M.G."/>
            <person name="Walter J."/>
        </authorList>
    </citation>
    <scope>NUCLEOTIDE SEQUENCE [LARGE SCALE GENOMIC DNA]</scope>
    <source>
        <strain evidence="1 2">RRLNB_1_1</strain>
    </source>
</reference>
<proteinExistence type="predicted"/>
<sequence length="52" mass="6309">MQGRASADIAVETPLTLPAEKRIENDEFERYQFRAKQLRTWWQVKRPKYKID</sequence>